<evidence type="ECO:0000313" key="5">
    <source>
        <dbReference type="Proteomes" id="UP000184139"/>
    </source>
</evidence>
<feature type="domain" description="LysM" evidence="3">
    <location>
        <begin position="397"/>
        <end position="441"/>
    </location>
</feature>
<dbReference type="InterPro" id="IPR023346">
    <property type="entry name" value="Lysozyme-like_dom_sf"/>
</dbReference>
<gene>
    <name evidence="4" type="ORF">SAMN02745124_01592</name>
</gene>
<evidence type="ECO:0000256" key="2">
    <source>
        <dbReference type="SAM" id="SignalP"/>
    </source>
</evidence>
<comment type="similarity">
    <text evidence="1">Belongs to the transglycosylase Slt family.</text>
</comment>
<dbReference type="Gene3D" id="1.10.530.10">
    <property type="match status" value="1"/>
</dbReference>
<dbReference type="Pfam" id="PF01476">
    <property type="entry name" value="LysM"/>
    <property type="match status" value="3"/>
</dbReference>
<dbReference type="InterPro" id="IPR036779">
    <property type="entry name" value="LysM_dom_sf"/>
</dbReference>
<organism evidence="4 5">
    <name type="scientific">Desulfofustis glycolicus DSM 9705</name>
    <dbReference type="NCBI Taxonomy" id="1121409"/>
    <lineage>
        <taxon>Bacteria</taxon>
        <taxon>Pseudomonadati</taxon>
        <taxon>Thermodesulfobacteriota</taxon>
        <taxon>Desulfobulbia</taxon>
        <taxon>Desulfobulbales</taxon>
        <taxon>Desulfocapsaceae</taxon>
        <taxon>Desulfofustis</taxon>
    </lineage>
</organism>
<sequence>MTRIVACFSFFLRRYFFFQMVLAALLPAGLQANADPAFFPHYSSISANVAFWEKIYSTYSVNTAIIHDREDLRRVYAIIDLADQNQPGAAHKNEALVAMTKKRYVDLLLRLVHAPPQTAEEKRVAALFPGKPDPATLKQAAGAIRSQTGLKERFIEGVIRSGAYLRTFKRVFRSHGLPEDLAYLPHVESSFNPRAFSKFGAAGMWQFTTGTGQQYLRIDYIIDERRDPFLSAEAAARFLKSNHRVLESWPLALTAYNYGTAGMKRAVREHGAYEQIFHKYRKGWFKFAARNFYPSFLAAVKVAKHFEKSGTLTLDRPVASVSVRVPGFVASAALCNHLGISQATLARYNPALRDPVLQGEKYIPKDYLLNLPAELKNSAALTSLPAALFYPEQKRSLFYQVRPGDTAGAVALAHKVPLKRLIEVNGLDHRATVRVGQNLRIPAASTSHSPSPKAPSRDIAVVTLANTKKSEPMAAAVAAPPPVDLTVSGNLKVFDTTRKGDLLSGRIETQPDETIDLLAHWLKVTPQSLRLANHLADQADVAPGRTITVDFVNVPIAVFEIARFDFHQEKQEDFFKTYNVVDVHSYTVKPGDTLWELCYNTFEIPLWLLKKYNDELSFTRLDSSTTLQIPVIRAL</sequence>
<dbReference type="AlphaFoldDB" id="A0A1M5VA61"/>
<feature type="signal peptide" evidence="2">
    <location>
        <begin position="1"/>
        <end position="34"/>
    </location>
</feature>
<dbReference type="CDD" id="cd00118">
    <property type="entry name" value="LysM"/>
    <property type="match status" value="2"/>
</dbReference>
<dbReference type="SUPFAM" id="SSF53955">
    <property type="entry name" value="Lysozyme-like"/>
    <property type="match status" value="1"/>
</dbReference>
<feature type="chain" id="PRO_5011957443" evidence="2">
    <location>
        <begin position="35"/>
        <end position="635"/>
    </location>
</feature>
<dbReference type="InterPro" id="IPR000189">
    <property type="entry name" value="Transglyc_AS"/>
</dbReference>
<keyword evidence="2" id="KW-0732">Signal</keyword>
<dbReference type="SMART" id="SM00257">
    <property type="entry name" value="LysM"/>
    <property type="match status" value="3"/>
</dbReference>
<dbReference type="GO" id="GO:0008932">
    <property type="term" value="F:lytic endotransglycosylase activity"/>
    <property type="evidence" value="ECO:0007669"/>
    <property type="project" value="TreeGrafter"/>
</dbReference>
<dbReference type="GO" id="GO:0016020">
    <property type="term" value="C:membrane"/>
    <property type="evidence" value="ECO:0007669"/>
    <property type="project" value="InterPro"/>
</dbReference>
<evidence type="ECO:0000256" key="1">
    <source>
        <dbReference type="ARBA" id="ARBA00007734"/>
    </source>
</evidence>
<dbReference type="STRING" id="1121409.SAMN02745124_01592"/>
<dbReference type="EMBL" id="FQXS01000007">
    <property type="protein sequence ID" value="SHH71813.1"/>
    <property type="molecule type" value="Genomic_DNA"/>
</dbReference>
<reference evidence="4 5" key="1">
    <citation type="submission" date="2016-11" db="EMBL/GenBank/DDBJ databases">
        <authorList>
            <person name="Jaros S."/>
            <person name="Januszkiewicz K."/>
            <person name="Wedrychowicz H."/>
        </authorList>
    </citation>
    <scope>NUCLEOTIDE SEQUENCE [LARGE SCALE GENOMIC DNA]</scope>
    <source>
        <strain evidence="4 5">DSM 9705</strain>
    </source>
</reference>
<dbReference type="PANTHER" id="PTHR33734:SF22">
    <property type="entry name" value="MEMBRANE-BOUND LYTIC MUREIN TRANSGLYCOSYLASE D"/>
    <property type="match status" value="1"/>
</dbReference>
<dbReference type="SUPFAM" id="SSF54106">
    <property type="entry name" value="LysM domain"/>
    <property type="match status" value="1"/>
</dbReference>
<dbReference type="InterPro" id="IPR008258">
    <property type="entry name" value="Transglycosylase_SLT_dom_1"/>
</dbReference>
<dbReference type="Gene3D" id="3.10.350.10">
    <property type="entry name" value="LysM domain"/>
    <property type="match status" value="2"/>
</dbReference>
<dbReference type="Proteomes" id="UP000184139">
    <property type="component" value="Unassembled WGS sequence"/>
</dbReference>
<dbReference type="InterPro" id="IPR018392">
    <property type="entry name" value="LysM"/>
</dbReference>
<dbReference type="PROSITE" id="PS00922">
    <property type="entry name" value="TRANSGLYCOSYLASE"/>
    <property type="match status" value="1"/>
</dbReference>
<proteinExistence type="inferred from homology"/>
<dbReference type="GO" id="GO:0000270">
    <property type="term" value="P:peptidoglycan metabolic process"/>
    <property type="evidence" value="ECO:0007669"/>
    <property type="project" value="InterPro"/>
</dbReference>
<dbReference type="PROSITE" id="PS51782">
    <property type="entry name" value="LYSM"/>
    <property type="match status" value="2"/>
</dbReference>
<dbReference type="PANTHER" id="PTHR33734">
    <property type="entry name" value="LYSM DOMAIN-CONTAINING GPI-ANCHORED PROTEIN 2"/>
    <property type="match status" value="1"/>
</dbReference>
<name>A0A1M5VA61_9BACT</name>
<evidence type="ECO:0000313" key="4">
    <source>
        <dbReference type="EMBL" id="SHH71813.1"/>
    </source>
</evidence>
<dbReference type="CDD" id="cd16894">
    <property type="entry name" value="MltD-like"/>
    <property type="match status" value="1"/>
</dbReference>
<keyword evidence="5" id="KW-1185">Reference proteome</keyword>
<dbReference type="Pfam" id="PF01464">
    <property type="entry name" value="SLT"/>
    <property type="match status" value="1"/>
</dbReference>
<dbReference type="RefSeq" id="WP_073374965.1">
    <property type="nucleotide sequence ID" value="NZ_FQXS01000007.1"/>
</dbReference>
<accession>A0A1M5VA61</accession>
<protein>
    <submittedName>
        <fullName evidence="4">Membrane-bound lytic murein transglycosylase D</fullName>
    </submittedName>
</protein>
<dbReference type="OrthoDB" id="9815002at2"/>
<evidence type="ECO:0000259" key="3">
    <source>
        <dbReference type="PROSITE" id="PS51782"/>
    </source>
</evidence>
<feature type="domain" description="LysM" evidence="3">
    <location>
        <begin position="584"/>
        <end position="629"/>
    </location>
</feature>